<reference evidence="8" key="1">
    <citation type="submission" date="2015-11" db="EMBL/GenBank/DDBJ databases">
        <authorList>
            <person name="Varghese N."/>
        </authorList>
    </citation>
    <scope>NUCLEOTIDE SEQUENCE [LARGE SCALE GENOMIC DNA]</scope>
    <source>
        <strain evidence="8">DSM 45899</strain>
    </source>
</reference>
<evidence type="ECO:0000256" key="1">
    <source>
        <dbReference type="ARBA" id="ARBA00008467"/>
    </source>
</evidence>
<feature type="domain" description="Ketosynthase family 3 (KS3)" evidence="6">
    <location>
        <begin position="23"/>
        <end position="444"/>
    </location>
</feature>
<name>A0A0S4QDH7_9ACTN</name>
<keyword evidence="2 4" id="KW-0808">Transferase</keyword>
<accession>A0A0S4QDH7</accession>
<dbReference type="FunFam" id="3.40.47.10:FF:000018">
    <property type="entry name" value="3-oxoacyl-[acyl-carrier-protein] synthase 2"/>
    <property type="match status" value="1"/>
</dbReference>
<dbReference type="Gene3D" id="3.40.47.10">
    <property type="match status" value="2"/>
</dbReference>
<evidence type="ECO:0000256" key="4">
    <source>
        <dbReference type="RuleBase" id="RU003694"/>
    </source>
</evidence>
<protein>
    <submittedName>
        <fullName evidence="7">Minimal PKS ketosynthase (KS/KS alpha)</fullName>
    </submittedName>
</protein>
<dbReference type="PROSITE" id="PS00606">
    <property type="entry name" value="KS3_1"/>
    <property type="match status" value="1"/>
</dbReference>
<dbReference type="EMBL" id="FAOZ01000001">
    <property type="protein sequence ID" value="CUU53565.1"/>
    <property type="molecule type" value="Genomic_DNA"/>
</dbReference>
<evidence type="ECO:0000256" key="5">
    <source>
        <dbReference type="SAM" id="MobiDB-lite"/>
    </source>
</evidence>
<dbReference type="PROSITE" id="PS52004">
    <property type="entry name" value="KS3_2"/>
    <property type="match status" value="1"/>
</dbReference>
<dbReference type="Pfam" id="PF02801">
    <property type="entry name" value="Ketoacyl-synt_C"/>
    <property type="match status" value="1"/>
</dbReference>
<feature type="region of interest" description="Disordered" evidence="5">
    <location>
        <begin position="1"/>
        <end position="23"/>
    </location>
</feature>
<dbReference type="GO" id="GO:0004315">
    <property type="term" value="F:3-oxoacyl-[acyl-carrier-protein] synthase activity"/>
    <property type="evidence" value="ECO:0007669"/>
    <property type="project" value="InterPro"/>
</dbReference>
<dbReference type="InterPro" id="IPR014031">
    <property type="entry name" value="Ketoacyl_synth_C"/>
</dbReference>
<dbReference type="InterPro" id="IPR018201">
    <property type="entry name" value="Ketoacyl_synth_AS"/>
</dbReference>
<dbReference type="InterPro" id="IPR020841">
    <property type="entry name" value="PKS_Beta-ketoAc_synthase_dom"/>
</dbReference>
<dbReference type="Proteomes" id="UP000198802">
    <property type="component" value="Unassembled WGS sequence"/>
</dbReference>
<evidence type="ECO:0000256" key="3">
    <source>
        <dbReference type="ARBA" id="ARBA00023315"/>
    </source>
</evidence>
<dbReference type="InterPro" id="IPR000794">
    <property type="entry name" value="Beta-ketoacyl_synthase"/>
</dbReference>
<dbReference type="CDD" id="cd00834">
    <property type="entry name" value="KAS_I_II"/>
    <property type="match status" value="1"/>
</dbReference>
<evidence type="ECO:0000256" key="2">
    <source>
        <dbReference type="ARBA" id="ARBA00022679"/>
    </source>
</evidence>
<evidence type="ECO:0000259" key="6">
    <source>
        <dbReference type="PROSITE" id="PS52004"/>
    </source>
</evidence>
<dbReference type="GO" id="GO:0030497">
    <property type="term" value="P:fatty acid elongation"/>
    <property type="evidence" value="ECO:0007669"/>
    <property type="project" value="UniProtKB-ARBA"/>
</dbReference>
<organism evidence="7 8">
    <name type="scientific">Parafrankia irregularis</name>
    <dbReference type="NCBI Taxonomy" id="795642"/>
    <lineage>
        <taxon>Bacteria</taxon>
        <taxon>Bacillati</taxon>
        <taxon>Actinomycetota</taxon>
        <taxon>Actinomycetes</taxon>
        <taxon>Frankiales</taxon>
        <taxon>Frankiaceae</taxon>
        <taxon>Parafrankia</taxon>
    </lineage>
</organism>
<dbReference type="PANTHER" id="PTHR11712">
    <property type="entry name" value="POLYKETIDE SYNTHASE-RELATED"/>
    <property type="match status" value="1"/>
</dbReference>
<gene>
    <name evidence="7" type="ORF">Ga0074812_10163</name>
</gene>
<keyword evidence="8" id="KW-1185">Reference proteome</keyword>
<dbReference type="Pfam" id="PF00109">
    <property type="entry name" value="ketoacyl-synt"/>
    <property type="match status" value="1"/>
</dbReference>
<dbReference type="NCBIfam" id="NF005589">
    <property type="entry name" value="PRK07314.1"/>
    <property type="match status" value="1"/>
</dbReference>
<dbReference type="FunFam" id="3.40.47.10:FF:000029">
    <property type="entry name" value="3-oxoacyl-[acyl-carrier-protein] synthase 1"/>
    <property type="match status" value="1"/>
</dbReference>
<dbReference type="InterPro" id="IPR016039">
    <property type="entry name" value="Thiolase-like"/>
</dbReference>
<feature type="compositionally biased region" description="Basic and acidic residues" evidence="5">
    <location>
        <begin position="1"/>
        <end position="14"/>
    </location>
</feature>
<dbReference type="AlphaFoldDB" id="A0A0S4QDH7"/>
<dbReference type="PANTHER" id="PTHR11712:SF336">
    <property type="entry name" value="3-OXOACYL-[ACYL-CARRIER-PROTEIN] SYNTHASE, MITOCHONDRIAL"/>
    <property type="match status" value="1"/>
</dbReference>
<dbReference type="SUPFAM" id="SSF53901">
    <property type="entry name" value="Thiolase-like"/>
    <property type="match status" value="1"/>
</dbReference>
<evidence type="ECO:0000313" key="8">
    <source>
        <dbReference type="Proteomes" id="UP000198802"/>
    </source>
</evidence>
<dbReference type="SMART" id="SM00825">
    <property type="entry name" value="PKS_KS"/>
    <property type="match status" value="1"/>
</dbReference>
<keyword evidence="3" id="KW-0012">Acyltransferase</keyword>
<dbReference type="GO" id="GO:0005829">
    <property type="term" value="C:cytosol"/>
    <property type="evidence" value="ECO:0007669"/>
    <property type="project" value="TreeGrafter"/>
</dbReference>
<evidence type="ECO:0000313" key="7">
    <source>
        <dbReference type="EMBL" id="CUU53565.1"/>
    </source>
</evidence>
<sequence length="448" mass="46883">MNEPTQRSRPDDARGPASLGGGPRRVAVTGIGVVAPGGSNRKEFWTLLTDGRTATRRLSFFDPSPFRSQIAAECDFDPLAAGLSRQEIARNDRFVQFALAAAIEAVADSGLELDGEGGEGEPGDGPIVGVSMGSAVGATTRLENEYVVVSDSGKLWEVDPRYASSFLYHALVPSCLATEIACRFGAHGPSFVVSTGCTSGIDAVGYGHQLIVDGEADIVIAGASDAPLSPISIACFDAIRATSARNDDAEHASRPFDASRDGFVMGEGSAVLVLEELESARARGAHIYCEVGGYASRSNAFHMTGLRPDGVEMAEAVRIALDQARLDPTAVDYINAHGSGTKQNDRHETAAFKRSLGAHAYETPVSSIKSMVGHSLGAIGSIELAACALAIEHNVVPPTANWATRDPECDLDYVPNIARDHKVDVALSVGSGFGGFQSAIVLAAGDRP</sequence>
<comment type="similarity">
    <text evidence="1 4">Belongs to the thiolase-like superfamily. Beta-ketoacyl-ACP synthases family.</text>
</comment>
<proteinExistence type="inferred from homology"/>
<dbReference type="InterPro" id="IPR014030">
    <property type="entry name" value="Ketoacyl_synth_N"/>
</dbReference>